<dbReference type="SMART" id="SM00448">
    <property type="entry name" value="REC"/>
    <property type="match status" value="1"/>
</dbReference>
<dbReference type="AlphaFoldDB" id="A0A2W5UM86"/>
<evidence type="ECO:0000256" key="3">
    <source>
        <dbReference type="ARBA" id="ARBA00022553"/>
    </source>
</evidence>
<dbReference type="Gene3D" id="3.40.50.2300">
    <property type="match status" value="1"/>
</dbReference>
<dbReference type="EMBL" id="QFQP01000059">
    <property type="protein sequence ID" value="PZR04364.1"/>
    <property type="molecule type" value="Genomic_DNA"/>
</dbReference>
<dbReference type="InterPro" id="IPR003661">
    <property type="entry name" value="HisK_dim/P_dom"/>
</dbReference>
<dbReference type="InterPro" id="IPR005467">
    <property type="entry name" value="His_kinase_dom"/>
</dbReference>
<dbReference type="PANTHER" id="PTHR43065">
    <property type="entry name" value="SENSOR HISTIDINE KINASE"/>
    <property type="match status" value="1"/>
</dbReference>
<dbReference type="SUPFAM" id="SSF55874">
    <property type="entry name" value="ATPase domain of HSP90 chaperone/DNA topoisomerase II/histidine kinase"/>
    <property type="match status" value="1"/>
</dbReference>
<evidence type="ECO:0000256" key="2">
    <source>
        <dbReference type="ARBA" id="ARBA00012438"/>
    </source>
</evidence>
<comment type="catalytic activity">
    <reaction evidence="1">
        <text>ATP + protein L-histidine = ADP + protein N-phospho-L-histidine.</text>
        <dbReference type="EC" id="2.7.13.3"/>
    </reaction>
</comment>
<dbReference type="SMART" id="SM00387">
    <property type="entry name" value="HATPase_c"/>
    <property type="match status" value="1"/>
</dbReference>
<accession>A0A2W5UM86</accession>
<organism evidence="7 8">
    <name type="scientific">Archangium gephyra</name>
    <dbReference type="NCBI Taxonomy" id="48"/>
    <lineage>
        <taxon>Bacteria</taxon>
        <taxon>Pseudomonadati</taxon>
        <taxon>Myxococcota</taxon>
        <taxon>Myxococcia</taxon>
        <taxon>Myxococcales</taxon>
        <taxon>Cystobacterineae</taxon>
        <taxon>Archangiaceae</taxon>
        <taxon>Archangium</taxon>
    </lineage>
</organism>
<evidence type="ECO:0000259" key="6">
    <source>
        <dbReference type="PROSITE" id="PS50110"/>
    </source>
</evidence>
<dbReference type="CDD" id="cd17546">
    <property type="entry name" value="REC_hyHK_CKI1_RcsC-like"/>
    <property type="match status" value="1"/>
</dbReference>
<proteinExistence type="predicted"/>
<feature type="domain" description="Response regulatory" evidence="6">
    <location>
        <begin position="10"/>
        <end position="127"/>
    </location>
</feature>
<evidence type="ECO:0000313" key="7">
    <source>
        <dbReference type="EMBL" id="PZR04364.1"/>
    </source>
</evidence>
<dbReference type="PRINTS" id="PR00344">
    <property type="entry name" value="BCTRLSENSOR"/>
</dbReference>
<dbReference type="SUPFAM" id="SSF47384">
    <property type="entry name" value="Homodimeric domain of signal transducing histidine kinase"/>
    <property type="match status" value="1"/>
</dbReference>
<dbReference type="GO" id="GO:0000155">
    <property type="term" value="F:phosphorelay sensor kinase activity"/>
    <property type="evidence" value="ECO:0007669"/>
    <property type="project" value="InterPro"/>
</dbReference>
<feature type="modified residue" description="4-aspartylphosphate" evidence="4">
    <location>
        <position position="59"/>
    </location>
</feature>
<sequence length="414" mass="45697">MNTDAPERTRVLVVDDDDDNRHIVTRYLELSGHDVLAVSNGLDALAQLGQLRISLVVLDMHMPGMDGLEVCRRIRARAEWRKIPIIFLTAAPVDDALEQAALEAGGDEYLHRPVSRRTLTLRVRNLLRLADAERDRQILVQVAQSEKLAAIGQVAAGVAHEINNPLAFVLSNLGTLRDYVGSLKQALEAWHRSAEEGRAIERRLGIAEVLTDVQPIIDETLEGGERMRSIVRELKSFMRGQDDAPERVNLAEVARSTLVLTERDLSLRAELVRSLDDAWVEHAPRQRLHQVVLNLLINARQALETRQLAEGERHRIEVTTRNEGDCAVLSVSDSGGGISDEVRERLFEPFFTTKPVGVGVGLGLPLCAMVVDQVGGTIEVDSRVGEGARFTLRIPHELPIPSSKAVTENARGVG</sequence>
<dbReference type="EC" id="2.7.13.3" evidence="2"/>
<dbReference type="Gene3D" id="3.30.565.10">
    <property type="entry name" value="Histidine kinase-like ATPase, C-terminal domain"/>
    <property type="match status" value="1"/>
</dbReference>
<gene>
    <name evidence="7" type="ORF">DI536_34445</name>
</gene>
<dbReference type="InterPro" id="IPR003594">
    <property type="entry name" value="HATPase_dom"/>
</dbReference>
<comment type="caution">
    <text evidence="7">The sequence shown here is derived from an EMBL/GenBank/DDBJ whole genome shotgun (WGS) entry which is preliminary data.</text>
</comment>
<evidence type="ECO:0000313" key="8">
    <source>
        <dbReference type="Proteomes" id="UP000249061"/>
    </source>
</evidence>
<evidence type="ECO:0000259" key="5">
    <source>
        <dbReference type="PROSITE" id="PS50109"/>
    </source>
</evidence>
<feature type="domain" description="Histidine kinase" evidence="5">
    <location>
        <begin position="157"/>
        <end position="398"/>
    </location>
</feature>
<evidence type="ECO:0000256" key="1">
    <source>
        <dbReference type="ARBA" id="ARBA00000085"/>
    </source>
</evidence>
<evidence type="ECO:0000256" key="4">
    <source>
        <dbReference type="PROSITE-ProRule" id="PRU00169"/>
    </source>
</evidence>
<dbReference type="PANTHER" id="PTHR43065:SF42">
    <property type="entry name" value="TWO-COMPONENT SENSOR PPRA"/>
    <property type="match status" value="1"/>
</dbReference>
<name>A0A2W5UM86_9BACT</name>
<dbReference type="PROSITE" id="PS50110">
    <property type="entry name" value="RESPONSE_REGULATORY"/>
    <property type="match status" value="1"/>
</dbReference>
<dbReference type="Gene3D" id="1.10.287.130">
    <property type="match status" value="1"/>
</dbReference>
<reference evidence="7 8" key="1">
    <citation type="submission" date="2017-08" db="EMBL/GenBank/DDBJ databases">
        <title>Infants hospitalized years apart are colonized by the same room-sourced microbial strains.</title>
        <authorList>
            <person name="Brooks B."/>
            <person name="Olm M.R."/>
            <person name="Firek B.A."/>
            <person name="Baker R."/>
            <person name="Thomas B.C."/>
            <person name="Morowitz M.J."/>
            <person name="Banfield J.F."/>
        </authorList>
    </citation>
    <scope>NUCLEOTIDE SEQUENCE [LARGE SCALE GENOMIC DNA]</scope>
    <source>
        <strain evidence="7">S2_003_000_R2_14</strain>
    </source>
</reference>
<dbReference type="SUPFAM" id="SSF52172">
    <property type="entry name" value="CheY-like"/>
    <property type="match status" value="1"/>
</dbReference>
<dbReference type="Pfam" id="PF00512">
    <property type="entry name" value="HisKA"/>
    <property type="match status" value="1"/>
</dbReference>
<dbReference type="CDD" id="cd00082">
    <property type="entry name" value="HisKA"/>
    <property type="match status" value="1"/>
</dbReference>
<dbReference type="PROSITE" id="PS50109">
    <property type="entry name" value="HIS_KIN"/>
    <property type="match status" value="1"/>
</dbReference>
<dbReference type="Pfam" id="PF00072">
    <property type="entry name" value="Response_reg"/>
    <property type="match status" value="1"/>
</dbReference>
<dbReference type="InterPro" id="IPR001789">
    <property type="entry name" value="Sig_transdc_resp-reg_receiver"/>
</dbReference>
<dbReference type="Pfam" id="PF02518">
    <property type="entry name" value="HATPase_c"/>
    <property type="match status" value="1"/>
</dbReference>
<dbReference type="InterPro" id="IPR004358">
    <property type="entry name" value="Sig_transdc_His_kin-like_C"/>
</dbReference>
<keyword evidence="3 4" id="KW-0597">Phosphoprotein</keyword>
<dbReference type="Proteomes" id="UP000249061">
    <property type="component" value="Unassembled WGS sequence"/>
</dbReference>
<dbReference type="InterPro" id="IPR011006">
    <property type="entry name" value="CheY-like_superfamily"/>
</dbReference>
<dbReference type="InterPro" id="IPR036097">
    <property type="entry name" value="HisK_dim/P_sf"/>
</dbReference>
<protein>
    <recommendedName>
        <fullName evidence="2">histidine kinase</fullName>
        <ecNumber evidence="2">2.7.13.3</ecNumber>
    </recommendedName>
</protein>
<dbReference type="SMART" id="SM00388">
    <property type="entry name" value="HisKA"/>
    <property type="match status" value="1"/>
</dbReference>
<dbReference type="InterPro" id="IPR036890">
    <property type="entry name" value="HATPase_C_sf"/>
</dbReference>